<dbReference type="InterPro" id="IPR054828">
    <property type="entry name" value="Vit_B12_bind_prot"/>
</dbReference>
<evidence type="ECO:0000256" key="2">
    <source>
        <dbReference type="ARBA" id="ARBA00008814"/>
    </source>
</evidence>
<dbReference type="FunFam" id="3.40.50.1980:FF:000003">
    <property type="entry name" value="Iron ABC transporter substrate-binding protein"/>
    <property type="match status" value="1"/>
</dbReference>
<gene>
    <name evidence="10" type="ORF">HM131_15645</name>
</gene>
<dbReference type="Proteomes" id="UP000192527">
    <property type="component" value="Chromosome"/>
</dbReference>
<reference evidence="10 11" key="1">
    <citation type="submission" date="2017-04" db="EMBL/GenBank/DDBJ databases">
        <title>The whole genome sequencing and assembly of Halobacillus mangrovi strain.</title>
        <authorList>
            <person name="Lee S.-J."/>
            <person name="Park M.-K."/>
            <person name="Kim J.-Y."/>
            <person name="Lee Y.-J."/>
            <person name="Yi H."/>
            <person name="Bahn Y.-S."/>
            <person name="Kim J.F."/>
            <person name="Lee D.-W."/>
        </authorList>
    </citation>
    <scope>NUCLEOTIDE SEQUENCE [LARGE SCALE GENOMIC DNA]</scope>
    <source>
        <strain evidence="10 11">KTB 131</strain>
    </source>
</reference>
<evidence type="ECO:0000313" key="10">
    <source>
        <dbReference type="EMBL" id="ARI79240.1"/>
    </source>
</evidence>
<proteinExistence type="inferred from homology"/>
<dbReference type="STRING" id="402384.HM131_15645"/>
<dbReference type="AlphaFoldDB" id="A0A1W6A156"/>
<evidence type="ECO:0000256" key="7">
    <source>
        <dbReference type="SAM" id="Coils"/>
    </source>
</evidence>
<feature type="region of interest" description="Disordered" evidence="8">
    <location>
        <begin position="37"/>
        <end position="57"/>
    </location>
</feature>
<dbReference type="PANTHER" id="PTHR30532">
    <property type="entry name" value="IRON III DICITRATE-BINDING PERIPLASMIC PROTEIN"/>
    <property type="match status" value="1"/>
</dbReference>
<keyword evidence="5" id="KW-0564">Palmitate</keyword>
<dbReference type="GO" id="GO:1901678">
    <property type="term" value="P:iron coordination entity transport"/>
    <property type="evidence" value="ECO:0007669"/>
    <property type="project" value="UniProtKB-ARBA"/>
</dbReference>
<keyword evidence="11" id="KW-1185">Reference proteome</keyword>
<dbReference type="Pfam" id="PF01497">
    <property type="entry name" value="Peripla_BP_2"/>
    <property type="match status" value="1"/>
</dbReference>
<dbReference type="CDD" id="cd01146">
    <property type="entry name" value="FhuD"/>
    <property type="match status" value="1"/>
</dbReference>
<dbReference type="PROSITE" id="PS50983">
    <property type="entry name" value="FE_B12_PBP"/>
    <property type="match status" value="1"/>
</dbReference>
<dbReference type="NCBIfam" id="NF008501">
    <property type="entry name" value="PRK11411.1"/>
    <property type="match status" value="1"/>
</dbReference>
<name>A0A1W6A156_9BACI</name>
<feature type="coiled-coil region" evidence="7">
    <location>
        <begin position="185"/>
        <end position="212"/>
    </location>
</feature>
<evidence type="ECO:0000256" key="6">
    <source>
        <dbReference type="ARBA" id="ARBA00023288"/>
    </source>
</evidence>
<evidence type="ECO:0000313" key="11">
    <source>
        <dbReference type="Proteomes" id="UP000192527"/>
    </source>
</evidence>
<dbReference type="NCBIfam" id="NF038402">
    <property type="entry name" value="TroA_like"/>
    <property type="match status" value="1"/>
</dbReference>
<keyword evidence="3" id="KW-0813">Transport</keyword>
<dbReference type="PROSITE" id="PS51257">
    <property type="entry name" value="PROKAR_LIPOPROTEIN"/>
    <property type="match status" value="1"/>
</dbReference>
<protein>
    <submittedName>
        <fullName evidence="10">Iron citrate ABC transporter substrate-binding protein</fullName>
    </submittedName>
</protein>
<evidence type="ECO:0000256" key="5">
    <source>
        <dbReference type="ARBA" id="ARBA00023139"/>
    </source>
</evidence>
<dbReference type="KEGG" id="hmn:HM131_15645"/>
<organism evidence="10 11">
    <name type="scientific">Halobacillus mangrovi</name>
    <dbReference type="NCBI Taxonomy" id="402384"/>
    <lineage>
        <taxon>Bacteria</taxon>
        <taxon>Bacillati</taxon>
        <taxon>Bacillota</taxon>
        <taxon>Bacilli</taxon>
        <taxon>Bacillales</taxon>
        <taxon>Bacillaceae</taxon>
        <taxon>Halobacillus</taxon>
    </lineage>
</organism>
<comment type="similarity">
    <text evidence="2">Belongs to the bacterial solute-binding protein 8 family.</text>
</comment>
<sequence length="330" mass="37486">MIINIRWRDRKMKHRKLMVFILMIAFAFILTACGTSENEGQSSEDQTKEEDQNEDTSVIEHEMGKTEISGTPEKVVALEFSFVDNLASLGVSPVGIADDNDKERIIEPIRKKISDYTSVGTRKQPSLEVISSLQPDLIIADMKRHKDIYDQLSEIAPTIILPSLAADYEGIIDSFETVAKTMGMEEKGQEVLKEHKAKMEELRAKVPEDEDRTVLPAVVADSGYFAHNMESYTGSLLESIGLKNAIQSGDARYNKINLEQVVEFNPDVMFHMSTGDQTVVDEWKNNDLYQDISAVKNDEVYEVDRNMWSRFRGLISSEKILEDAIRYLYE</sequence>
<evidence type="ECO:0000256" key="3">
    <source>
        <dbReference type="ARBA" id="ARBA00022448"/>
    </source>
</evidence>
<dbReference type="Gene3D" id="3.40.50.1980">
    <property type="entry name" value="Nitrogenase molybdenum iron protein domain"/>
    <property type="match status" value="2"/>
</dbReference>
<accession>A0A1W6A156</accession>
<dbReference type="InterPro" id="IPR002491">
    <property type="entry name" value="ABC_transptr_periplasmic_BD"/>
</dbReference>
<dbReference type="EMBL" id="CP020772">
    <property type="protein sequence ID" value="ARI79240.1"/>
    <property type="molecule type" value="Genomic_DNA"/>
</dbReference>
<evidence type="ECO:0000259" key="9">
    <source>
        <dbReference type="PROSITE" id="PS50983"/>
    </source>
</evidence>
<dbReference type="SUPFAM" id="SSF53807">
    <property type="entry name" value="Helical backbone' metal receptor"/>
    <property type="match status" value="1"/>
</dbReference>
<dbReference type="PANTHER" id="PTHR30532:SF29">
    <property type="entry name" value="FE(3+) DICITRATE-BINDING PERIPLASMIC PROTEIN"/>
    <property type="match status" value="1"/>
</dbReference>
<keyword evidence="6" id="KW-0449">Lipoprotein</keyword>
<evidence type="ECO:0000256" key="1">
    <source>
        <dbReference type="ARBA" id="ARBA00004193"/>
    </source>
</evidence>
<dbReference type="InterPro" id="IPR051313">
    <property type="entry name" value="Bact_iron-sidero_bind"/>
</dbReference>
<keyword evidence="7" id="KW-0175">Coiled coil</keyword>
<keyword evidence="4" id="KW-0732">Signal</keyword>
<comment type="subcellular location">
    <subcellularLocation>
        <location evidence="1">Cell membrane</location>
        <topology evidence="1">Lipid-anchor</topology>
    </subcellularLocation>
</comment>
<feature type="domain" description="Fe/B12 periplasmic-binding" evidence="9">
    <location>
        <begin position="74"/>
        <end position="330"/>
    </location>
</feature>
<dbReference type="GO" id="GO:0005886">
    <property type="term" value="C:plasma membrane"/>
    <property type="evidence" value="ECO:0007669"/>
    <property type="project" value="UniProtKB-SubCell"/>
</dbReference>
<dbReference type="GO" id="GO:0030288">
    <property type="term" value="C:outer membrane-bounded periplasmic space"/>
    <property type="evidence" value="ECO:0007669"/>
    <property type="project" value="TreeGrafter"/>
</dbReference>
<evidence type="ECO:0000256" key="4">
    <source>
        <dbReference type="ARBA" id="ARBA00022729"/>
    </source>
</evidence>
<evidence type="ECO:0000256" key="8">
    <source>
        <dbReference type="SAM" id="MobiDB-lite"/>
    </source>
</evidence>